<feature type="transmembrane region" description="Helical" evidence="1">
    <location>
        <begin position="312"/>
        <end position="332"/>
    </location>
</feature>
<evidence type="ECO:0000313" key="3">
    <source>
        <dbReference type="Proteomes" id="UP001209666"/>
    </source>
</evidence>
<organism evidence="2 3">
    <name type="scientific">Roseburia amylophila</name>
    <dbReference type="NCBI Taxonomy" id="2981794"/>
    <lineage>
        <taxon>Bacteria</taxon>
        <taxon>Bacillati</taxon>
        <taxon>Bacillota</taxon>
        <taxon>Clostridia</taxon>
        <taxon>Lachnospirales</taxon>
        <taxon>Lachnospiraceae</taxon>
        <taxon>Roseburia</taxon>
    </lineage>
</organism>
<feature type="transmembrane region" description="Helical" evidence="1">
    <location>
        <begin position="21"/>
        <end position="43"/>
    </location>
</feature>
<feature type="transmembrane region" description="Helical" evidence="1">
    <location>
        <begin position="200"/>
        <end position="219"/>
    </location>
</feature>
<accession>A0ABT2SCA9</accession>
<sequence length="333" mass="38017">MVALISLGIIVSISDVKDGYIYNKTLLFFAMIAIVLEIIYYGYFARDLLWLFVMNLGIITFIGMILFYTHSFAGGDCKLTIVMAMLYPANYYLVYGKVEMTLYFALCIAILYGYFYLLGFSIYAVVKGRIKITKEYVKGYFASFFKSFISATGYICALNLLFMGIGIYGIYVNKWIPRIVCMMTAWLIGKSTILKKWSMVFGIYIIDIIVGILLGYIPFSFNLENYILVMILLLCQMMIRTSLYDEVQITDLKKGMILSSVSSMIMQNSRVRGLPPVSSEDLKSRLTEEQIASIGRWAGSRNIVSVTVVRKIPFAIFIFGGFLSYFIIWRVVR</sequence>
<feature type="transmembrane region" description="Helical" evidence="1">
    <location>
        <begin position="102"/>
        <end position="126"/>
    </location>
</feature>
<evidence type="ECO:0008006" key="4">
    <source>
        <dbReference type="Google" id="ProtNLM"/>
    </source>
</evidence>
<dbReference type="EMBL" id="JAOQKI010000006">
    <property type="protein sequence ID" value="MCU6716636.1"/>
    <property type="molecule type" value="Genomic_DNA"/>
</dbReference>
<name>A0ABT2SCA9_9FIRM</name>
<feature type="transmembrane region" description="Helical" evidence="1">
    <location>
        <begin position="79"/>
        <end position="96"/>
    </location>
</feature>
<reference evidence="2 3" key="1">
    <citation type="journal article" date="2021" name="ISME Commun">
        <title>Automated analysis of genomic sequences facilitates high-throughput and comprehensive description of bacteria.</title>
        <authorList>
            <person name="Hitch T.C.A."/>
        </authorList>
    </citation>
    <scope>NUCLEOTIDE SEQUENCE [LARGE SCALE GENOMIC DNA]</scope>
    <source>
        <strain evidence="2 3">Sanger_19</strain>
    </source>
</reference>
<dbReference type="RefSeq" id="WP_262623565.1">
    <property type="nucleotide sequence ID" value="NZ_JAOQKI010000006.1"/>
</dbReference>
<feature type="transmembrane region" description="Helical" evidence="1">
    <location>
        <begin position="225"/>
        <end position="244"/>
    </location>
</feature>
<dbReference type="Gene3D" id="1.20.120.1220">
    <property type="match status" value="1"/>
</dbReference>
<keyword evidence="1" id="KW-0812">Transmembrane</keyword>
<dbReference type="Proteomes" id="UP001209666">
    <property type="component" value="Unassembled WGS sequence"/>
</dbReference>
<keyword evidence="1" id="KW-1133">Transmembrane helix</keyword>
<keyword evidence="3" id="KW-1185">Reference proteome</keyword>
<feature type="transmembrane region" description="Helical" evidence="1">
    <location>
        <begin position="147"/>
        <end position="169"/>
    </location>
</feature>
<evidence type="ECO:0000256" key="1">
    <source>
        <dbReference type="SAM" id="Phobius"/>
    </source>
</evidence>
<evidence type="ECO:0000313" key="2">
    <source>
        <dbReference type="EMBL" id="MCU6716636.1"/>
    </source>
</evidence>
<comment type="caution">
    <text evidence="2">The sequence shown here is derived from an EMBL/GenBank/DDBJ whole genome shotgun (WGS) entry which is preliminary data.</text>
</comment>
<protein>
    <recommendedName>
        <fullName evidence="4">Prepilin peptidase</fullName>
    </recommendedName>
</protein>
<gene>
    <name evidence="2" type="ORF">OCV43_05005</name>
</gene>
<proteinExistence type="predicted"/>
<feature type="transmembrane region" description="Helical" evidence="1">
    <location>
        <begin position="49"/>
        <end position="67"/>
    </location>
</feature>
<keyword evidence="1" id="KW-0472">Membrane</keyword>